<dbReference type="Proteomes" id="UP000325315">
    <property type="component" value="Unassembled WGS sequence"/>
</dbReference>
<dbReference type="EMBL" id="SMMG02000002">
    <property type="protein sequence ID" value="KAA3484275.1"/>
    <property type="molecule type" value="Genomic_DNA"/>
</dbReference>
<protein>
    <submittedName>
        <fullName evidence="3">Retrovirus-related Pol polyprotein from transposon 17.6</fullName>
    </submittedName>
</protein>
<name>A0A5B6WTS9_9ROSI</name>
<evidence type="ECO:0000313" key="4">
    <source>
        <dbReference type="Proteomes" id="UP000325315"/>
    </source>
</evidence>
<dbReference type="InterPro" id="IPR041577">
    <property type="entry name" value="RT_RNaseH_2"/>
</dbReference>
<feature type="domain" description="Reverse transcriptase/retrotransposon-derived protein RNase H-like" evidence="1">
    <location>
        <begin position="40"/>
        <end position="97"/>
    </location>
</feature>
<accession>A0A5B6WTS9</accession>
<feature type="domain" description="Tf2-1-like SH3-like" evidence="2">
    <location>
        <begin position="239"/>
        <end position="265"/>
    </location>
</feature>
<dbReference type="AlphaFoldDB" id="A0A5B6WTS9"/>
<dbReference type="Pfam" id="PF24626">
    <property type="entry name" value="SH3_Tf2-1"/>
    <property type="match status" value="1"/>
</dbReference>
<dbReference type="PANTHER" id="PTHR46148:SF44">
    <property type="entry name" value="GAG-POL POLYPROTEIN"/>
    <property type="match status" value="1"/>
</dbReference>
<organism evidence="3 4">
    <name type="scientific">Gossypium australe</name>
    <dbReference type="NCBI Taxonomy" id="47621"/>
    <lineage>
        <taxon>Eukaryota</taxon>
        <taxon>Viridiplantae</taxon>
        <taxon>Streptophyta</taxon>
        <taxon>Embryophyta</taxon>
        <taxon>Tracheophyta</taxon>
        <taxon>Spermatophyta</taxon>
        <taxon>Magnoliopsida</taxon>
        <taxon>eudicotyledons</taxon>
        <taxon>Gunneridae</taxon>
        <taxon>Pentapetalae</taxon>
        <taxon>rosids</taxon>
        <taxon>malvids</taxon>
        <taxon>Malvales</taxon>
        <taxon>Malvaceae</taxon>
        <taxon>Malvoideae</taxon>
        <taxon>Gossypium</taxon>
    </lineage>
</organism>
<proteinExistence type="predicted"/>
<gene>
    <name evidence="3" type="ORF">EPI10_006368</name>
</gene>
<sequence>MCSRFVVFLGWLVNRRFVEGFSLIVALLTKLLRKNAPFRWIDDQQANFDKLKHELIQTPVFIQPEKKDYVVYSDVSHTKLGCVFMQEGMVVAYASRSGGIIFMPSKAIVVVDAMSRKPNTELRAMFARLSLFGDGSILTKLQVEEGLTYDFGFNANGVLCLKHERVTMDFVSGLPLTSIKKDFVWVIMDRFTKSAHLLPITPYEVLHVRKCQTPFCRFDLDERKILGPDLVQETEARLVAYKLELPPELNHIHDVFHVSMLRKYHLDPSNVVRVEEIEVRPDLSFEESIKIVDREIKGLTTRSSIRVDPSEVVTIPMEASGSDIKGKLIGGQKGSGFAIPTPKFKRRAVSTVWDFPLGCGPTSGESRQIVVVHDTKGADDQDGLVLTVMLSDEDLGPWMTRWRPYFINDVFEL</sequence>
<evidence type="ECO:0000259" key="1">
    <source>
        <dbReference type="Pfam" id="PF17919"/>
    </source>
</evidence>
<dbReference type="PANTHER" id="PTHR46148">
    <property type="entry name" value="CHROMO DOMAIN-CONTAINING PROTEIN"/>
    <property type="match status" value="1"/>
</dbReference>
<keyword evidence="4" id="KW-1185">Reference proteome</keyword>
<evidence type="ECO:0000313" key="3">
    <source>
        <dbReference type="EMBL" id="KAA3484275.1"/>
    </source>
</evidence>
<comment type="caution">
    <text evidence="3">The sequence shown here is derived from an EMBL/GenBank/DDBJ whole genome shotgun (WGS) entry which is preliminary data.</text>
</comment>
<dbReference type="InterPro" id="IPR056924">
    <property type="entry name" value="SH3_Tf2-1"/>
</dbReference>
<dbReference type="Pfam" id="PF17919">
    <property type="entry name" value="RT_RNaseH_2"/>
    <property type="match status" value="1"/>
</dbReference>
<dbReference type="Gene3D" id="3.30.70.270">
    <property type="match status" value="1"/>
</dbReference>
<dbReference type="InterPro" id="IPR043502">
    <property type="entry name" value="DNA/RNA_pol_sf"/>
</dbReference>
<dbReference type="InterPro" id="IPR043128">
    <property type="entry name" value="Rev_trsase/Diguanyl_cyclase"/>
</dbReference>
<evidence type="ECO:0000259" key="2">
    <source>
        <dbReference type="Pfam" id="PF24626"/>
    </source>
</evidence>
<reference evidence="4" key="1">
    <citation type="journal article" date="2019" name="Plant Biotechnol. J.">
        <title>Genome sequencing of the Australian wild diploid species Gossypium australe highlights disease resistance and delayed gland morphogenesis.</title>
        <authorList>
            <person name="Cai Y."/>
            <person name="Cai X."/>
            <person name="Wang Q."/>
            <person name="Wang P."/>
            <person name="Zhang Y."/>
            <person name="Cai C."/>
            <person name="Xu Y."/>
            <person name="Wang K."/>
            <person name="Zhou Z."/>
            <person name="Wang C."/>
            <person name="Geng S."/>
            <person name="Li B."/>
            <person name="Dong Q."/>
            <person name="Hou Y."/>
            <person name="Wang H."/>
            <person name="Ai P."/>
            <person name="Liu Z."/>
            <person name="Yi F."/>
            <person name="Sun M."/>
            <person name="An G."/>
            <person name="Cheng J."/>
            <person name="Zhang Y."/>
            <person name="Shi Q."/>
            <person name="Xie Y."/>
            <person name="Shi X."/>
            <person name="Chang Y."/>
            <person name="Huang F."/>
            <person name="Chen Y."/>
            <person name="Hong S."/>
            <person name="Mi L."/>
            <person name="Sun Q."/>
            <person name="Zhang L."/>
            <person name="Zhou B."/>
            <person name="Peng R."/>
            <person name="Zhang X."/>
            <person name="Liu F."/>
        </authorList>
    </citation>
    <scope>NUCLEOTIDE SEQUENCE [LARGE SCALE GENOMIC DNA]</scope>
    <source>
        <strain evidence="4">cv. PA1801</strain>
    </source>
</reference>
<dbReference type="SUPFAM" id="SSF56672">
    <property type="entry name" value="DNA/RNA polymerases"/>
    <property type="match status" value="1"/>
</dbReference>